<feature type="transmembrane region" description="Helical" evidence="1">
    <location>
        <begin position="230"/>
        <end position="251"/>
    </location>
</feature>
<feature type="transmembrane region" description="Helical" evidence="1">
    <location>
        <begin position="82"/>
        <end position="102"/>
    </location>
</feature>
<evidence type="ECO:0000313" key="3">
    <source>
        <dbReference type="Proteomes" id="UP000239203"/>
    </source>
</evidence>
<protein>
    <submittedName>
        <fullName evidence="2">Uncharacterized protein</fullName>
    </submittedName>
</protein>
<feature type="transmembrane region" description="Helical" evidence="1">
    <location>
        <begin position="195"/>
        <end position="218"/>
    </location>
</feature>
<accession>A0A2S6H1E6</accession>
<feature type="transmembrane region" description="Helical" evidence="1">
    <location>
        <begin position="286"/>
        <end position="308"/>
    </location>
</feature>
<dbReference type="OrthoDB" id="3693435at2"/>
<feature type="transmembrane region" description="Helical" evidence="1">
    <location>
        <begin position="145"/>
        <end position="163"/>
    </location>
</feature>
<evidence type="ECO:0000313" key="2">
    <source>
        <dbReference type="EMBL" id="PPK71318.1"/>
    </source>
</evidence>
<dbReference type="EMBL" id="PTIX01000001">
    <property type="protein sequence ID" value="PPK71318.1"/>
    <property type="molecule type" value="Genomic_DNA"/>
</dbReference>
<reference evidence="2 3" key="1">
    <citation type="submission" date="2018-02" db="EMBL/GenBank/DDBJ databases">
        <title>Genomic Encyclopedia of Archaeal and Bacterial Type Strains, Phase II (KMG-II): from individual species to whole genera.</title>
        <authorList>
            <person name="Goeker M."/>
        </authorList>
    </citation>
    <scope>NUCLEOTIDE SEQUENCE [LARGE SCALE GENOMIC DNA]</scope>
    <source>
        <strain evidence="2 3">YU 961-1</strain>
    </source>
</reference>
<dbReference type="RefSeq" id="WP_104476433.1">
    <property type="nucleotide sequence ID" value="NZ_CP154825.1"/>
</dbReference>
<keyword evidence="3" id="KW-1185">Reference proteome</keyword>
<dbReference type="Proteomes" id="UP000239203">
    <property type="component" value="Unassembled WGS sequence"/>
</dbReference>
<name>A0A2S6H1E6_9PSEU</name>
<keyword evidence="1" id="KW-0812">Transmembrane</keyword>
<keyword evidence="1" id="KW-0472">Membrane</keyword>
<proteinExistence type="predicted"/>
<feature type="transmembrane region" description="Helical" evidence="1">
    <location>
        <begin position="51"/>
        <end position="76"/>
    </location>
</feature>
<gene>
    <name evidence="2" type="ORF">CLV40_101507</name>
</gene>
<organism evidence="2 3">
    <name type="scientific">Actinokineospora auranticolor</name>
    <dbReference type="NCBI Taxonomy" id="155976"/>
    <lineage>
        <taxon>Bacteria</taxon>
        <taxon>Bacillati</taxon>
        <taxon>Actinomycetota</taxon>
        <taxon>Actinomycetes</taxon>
        <taxon>Pseudonocardiales</taxon>
        <taxon>Pseudonocardiaceae</taxon>
        <taxon>Actinokineospora</taxon>
    </lineage>
</organism>
<keyword evidence="1" id="KW-1133">Transmembrane helix</keyword>
<dbReference type="AlphaFoldDB" id="A0A2S6H1E6"/>
<feature type="transmembrane region" description="Helical" evidence="1">
    <location>
        <begin position="170"/>
        <end position="189"/>
    </location>
</feature>
<evidence type="ECO:0000256" key="1">
    <source>
        <dbReference type="SAM" id="Phobius"/>
    </source>
</evidence>
<sequence length="317" mass="33078">MTTDFADRLLAVAVRALPAHRRDWGRAMVAELAALTDRAERRRFARGCVRAVAFSGPALRATTRVLVLLALSAVIVVEATRLRSVGVAVEAVGLAVAVLGLVWRDSRRDAVGPVGGRVARQWGYAVVLATVAVLLTTGVNDPSGWWLAAAAVVVYLAALLRITTRRADGIVSFPLVGALTAAGLAVWWVPMLLLAAVRAAPALTFPVAFAVVLAGAVLGPRVGSRIRGLISGLVAAGALLLLVFLAAVVTYRVAPGLAPDLFGADWGAFPKATRLEMNSVEAVDPYVADFLLGALVGAGLIIITERLVGRTGPAHPR</sequence>
<comment type="caution">
    <text evidence="2">The sequence shown here is derived from an EMBL/GenBank/DDBJ whole genome shotgun (WGS) entry which is preliminary data.</text>
</comment>
<feature type="transmembrane region" description="Helical" evidence="1">
    <location>
        <begin position="122"/>
        <end position="139"/>
    </location>
</feature>